<keyword evidence="2" id="KW-0732">Signal</keyword>
<evidence type="ECO:0000313" key="4">
    <source>
        <dbReference type="Proteomes" id="UP000544122"/>
    </source>
</evidence>
<gene>
    <name evidence="3" type="ORF">HCN58_22775</name>
</gene>
<sequence length="238" mass="25635">MRETEARFWMVQTNSLSRALRFAAMALGIGLVMAAGPVHAADDEDEDDDKTFEEKIIEGIMRGIGGTNMENRGIEYRERSPLVVPPKLDLPPPAATAAEAKAPNWPKDPDEQRRKAAIAARKKENKDPREAARILTPAELAVGKTAAPARKDNDPVQPGTSNNNPILSPSQLGYSGGFSGLFGGNKTETAPFKGEPTRESLTQPPPGYQTPSSNFAYGTGPKESLNKEYNPAAGKYGE</sequence>
<name>A0A7Y4LXD0_9BRAD</name>
<dbReference type="AlphaFoldDB" id="A0A7Y4LXD0"/>
<feature type="compositionally biased region" description="Basic and acidic residues" evidence="1">
    <location>
        <begin position="121"/>
        <end position="132"/>
    </location>
</feature>
<feature type="region of interest" description="Disordered" evidence="1">
    <location>
        <begin position="84"/>
        <end position="238"/>
    </location>
</feature>
<proteinExistence type="predicted"/>
<accession>A0A7Y4LXD0</accession>
<evidence type="ECO:0000313" key="3">
    <source>
        <dbReference type="EMBL" id="NOJ42377.1"/>
    </source>
</evidence>
<dbReference type="RefSeq" id="WP_171581602.1">
    <property type="nucleotide sequence ID" value="NZ_JAAVLX010000007.1"/>
</dbReference>
<comment type="caution">
    <text evidence="3">The sequence shown here is derived from an EMBL/GenBank/DDBJ whole genome shotgun (WGS) entry which is preliminary data.</text>
</comment>
<keyword evidence="4" id="KW-1185">Reference proteome</keyword>
<evidence type="ECO:0000256" key="2">
    <source>
        <dbReference type="SAM" id="SignalP"/>
    </source>
</evidence>
<evidence type="ECO:0000256" key="1">
    <source>
        <dbReference type="SAM" id="MobiDB-lite"/>
    </source>
</evidence>
<dbReference type="EMBL" id="JAAVLX010000007">
    <property type="protein sequence ID" value="NOJ42377.1"/>
    <property type="molecule type" value="Genomic_DNA"/>
</dbReference>
<feature type="chain" id="PRO_5031021951" evidence="2">
    <location>
        <begin position="41"/>
        <end position="238"/>
    </location>
</feature>
<organism evidence="3 4">
    <name type="scientific">Bradyrhizobium australiense</name>
    <dbReference type="NCBI Taxonomy" id="2721161"/>
    <lineage>
        <taxon>Bacteria</taxon>
        <taxon>Pseudomonadati</taxon>
        <taxon>Pseudomonadota</taxon>
        <taxon>Alphaproteobacteria</taxon>
        <taxon>Hyphomicrobiales</taxon>
        <taxon>Nitrobacteraceae</taxon>
        <taxon>Bradyrhizobium</taxon>
    </lineage>
</organism>
<protein>
    <submittedName>
        <fullName evidence="3">Uncharacterized protein</fullName>
    </submittedName>
</protein>
<feature type="compositionally biased region" description="Polar residues" evidence="1">
    <location>
        <begin position="158"/>
        <end position="171"/>
    </location>
</feature>
<dbReference type="Proteomes" id="UP000544122">
    <property type="component" value="Unassembled WGS sequence"/>
</dbReference>
<reference evidence="3 4" key="1">
    <citation type="submission" date="2020-03" db="EMBL/GenBank/DDBJ databases">
        <title>Bradyrhizobium diversity isolated from nodules of Indigofera sp.</title>
        <authorList>
            <person name="Klepa M."/>
            <person name="Helene L."/>
            <person name="Hungria M."/>
        </authorList>
    </citation>
    <scope>NUCLEOTIDE SEQUENCE [LARGE SCALE GENOMIC DNA]</scope>
    <source>
        <strain evidence="3 4">WSM 1791</strain>
    </source>
</reference>
<feature type="signal peptide" evidence="2">
    <location>
        <begin position="1"/>
        <end position="40"/>
    </location>
</feature>
<feature type="compositionally biased region" description="Gly residues" evidence="1">
    <location>
        <begin position="174"/>
        <end position="183"/>
    </location>
</feature>